<comment type="caution">
    <text evidence="2">The sequence shown here is derived from an EMBL/GenBank/DDBJ whole genome shotgun (WGS) entry which is preliminary data.</text>
</comment>
<feature type="transmembrane region" description="Helical" evidence="1">
    <location>
        <begin position="568"/>
        <end position="591"/>
    </location>
</feature>
<feature type="transmembrane region" description="Helical" evidence="1">
    <location>
        <begin position="248"/>
        <end position="266"/>
    </location>
</feature>
<feature type="transmembrane region" description="Helical" evidence="1">
    <location>
        <begin position="90"/>
        <end position="107"/>
    </location>
</feature>
<protein>
    <recommendedName>
        <fullName evidence="4">Membrane protein 6-pyruvoyl-tetrahydropterin synthase-related domain-containing protein</fullName>
    </recommendedName>
</protein>
<evidence type="ECO:0000313" key="2">
    <source>
        <dbReference type="EMBL" id="OGG30913.1"/>
    </source>
</evidence>
<organism evidence="2 3">
    <name type="scientific">Candidatus Gottesmanbacteria bacterium RIFCSPLOWO2_02_FULL_38_8</name>
    <dbReference type="NCBI Taxonomy" id="1798397"/>
    <lineage>
        <taxon>Bacteria</taxon>
        <taxon>Candidatus Gottesmaniibacteriota</taxon>
    </lineage>
</organism>
<evidence type="ECO:0008006" key="4">
    <source>
        <dbReference type="Google" id="ProtNLM"/>
    </source>
</evidence>
<feature type="transmembrane region" description="Helical" evidence="1">
    <location>
        <begin position="317"/>
        <end position="336"/>
    </location>
</feature>
<dbReference type="PANTHER" id="PTHR38454">
    <property type="entry name" value="INTEGRAL MEMBRANE PROTEIN-RELATED"/>
    <property type="match status" value="1"/>
</dbReference>
<evidence type="ECO:0000313" key="3">
    <source>
        <dbReference type="Proteomes" id="UP000179209"/>
    </source>
</evidence>
<dbReference type="AlphaFoldDB" id="A0A1F6B279"/>
<keyword evidence="1" id="KW-0472">Membrane</keyword>
<feature type="transmembrane region" description="Helical" evidence="1">
    <location>
        <begin position="119"/>
        <end position="152"/>
    </location>
</feature>
<dbReference type="InterPro" id="IPR018580">
    <property type="entry name" value="Uncharacterised_YfhO"/>
</dbReference>
<dbReference type="PANTHER" id="PTHR38454:SF1">
    <property type="entry name" value="INTEGRAL MEMBRANE PROTEIN"/>
    <property type="match status" value="1"/>
</dbReference>
<reference evidence="2 3" key="1">
    <citation type="journal article" date="2016" name="Nat. Commun.">
        <title>Thousands of microbial genomes shed light on interconnected biogeochemical processes in an aquifer system.</title>
        <authorList>
            <person name="Anantharaman K."/>
            <person name="Brown C.T."/>
            <person name="Hug L.A."/>
            <person name="Sharon I."/>
            <person name="Castelle C.J."/>
            <person name="Probst A.J."/>
            <person name="Thomas B.C."/>
            <person name="Singh A."/>
            <person name="Wilkins M.J."/>
            <person name="Karaoz U."/>
            <person name="Brodie E.L."/>
            <person name="Williams K.H."/>
            <person name="Hubbard S.S."/>
            <person name="Banfield J.F."/>
        </authorList>
    </citation>
    <scope>NUCLEOTIDE SEQUENCE [LARGE SCALE GENOMIC DNA]</scope>
</reference>
<dbReference type="Proteomes" id="UP000179209">
    <property type="component" value="Unassembled WGS sequence"/>
</dbReference>
<dbReference type="Pfam" id="PF09586">
    <property type="entry name" value="YfhO"/>
    <property type="match status" value="1"/>
</dbReference>
<feature type="transmembrane region" description="Helical" evidence="1">
    <location>
        <begin position="42"/>
        <end position="59"/>
    </location>
</feature>
<evidence type="ECO:0000256" key="1">
    <source>
        <dbReference type="SAM" id="Phobius"/>
    </source>
</evidence>
<gene>
    <name evidence="2" type="ORF">A3I51_04915</name>
</gene>
<feature type="transmembrane region" description="Helical" evidence="1">
    <location>
        <begin position="278"/>
        <end position="297"/>
    </location>
</feature>
<proteinExistence type="predicted"/>
<accession>A0A1F6B279</accession>
<feature type="transmembrane region" description="Helical" evidence="1">
    <location>
        <begin position="343"/>
        <end position="361"/>
    </location>
</feature>
<name>A0A1F6B279_9BACT</name>
<sequence>MIPFWNPYNFSGTPFLAHPGTAVFYPLTAIFLLLPLNMAFSLNYYLHLVIGGTGAFFLTLRYAGYFTSLISALAFMYSGYFAARIYAGHVDLLTTAVWIPWVINSFLQVSENPNLRKNLILAIVSLSLLILAGYNAYLVFVLEFIFLFSLYLLIKKPSRIARIFPTFFLVIAVSIGLTSTQWLPTWQLTKNSIRGQGLPYQLASWGSLPFSGLKLFYNPLDHRELDKISFNLGGGPKANPFDHFPGRISLLIILGYITYFLLSRFFTGKKRSSINSDFWFFLFLSIFFLWISLGNNVKPGLHYFLYNLVPFYRYIRIPIQNLIIPVVLIPVMLGMILNKVKSYLLQIVLCLFIVGELFIFGREYIFLTILPVQKHNKSIISQINKISGTGRLLPAFRVISSILDRFDLNASMLYRFESISGYDPLILKNYYDFIDSSNGNKISSLPLYNVEIPPIDLNKKTSLLLNVSRILNEDGSLTENKNYLPRFNFSQDNQCLDKNNKISIIEYSINKIILSSSNDCDAQLLSSEVYYPGWQAKIDGKKTPVSSSNLAFRTVFLPAGKHIIEYYYYPYIYIYGLIISIITLISAVIVLKKFYE</sequence>
<feature type="transmembrane region" description="Helical" evidence="1">
    <location>
        <begin position="15"/>
        <end position="35"/>
    </location>
</feature>
<dbReference type="EMBL" id="MFKA01000100">
    <property type="protein sequence ID" value="OGG30913.1"/>
    <property type="molecule type" value="Genomic_DNA"/>
</dbReference>
<keyword evidence="1" id="KW-0812">Transmembrane</keyword>
<feature type="transmembrane region" description="Helical" evidence="1">
    <location>
        <begin position="164"/>
        <end position="183"/>
    </location>
</feature>
<keyword evidence="1" id="KW-1133">Transmembrane helix</keyword>